<name>A0A0G0Z5V6_9BACT</name>
<dbReference type="AlphaFoldDB" id="A0A0G0Z5V6"/>
<comment type="caution">
    <text evidence="3">The sequence shown here is derived from an EMBL/GenBank/DDBJ whole genome shotgun (WGS) entry which is preliminary data.</text>
</comment>
<accession>A0A0G0Z5V6</accession>
<organism evidence="3 4">
    <name type="scientific">candidate division CPR1 bacterium GW2011_GWA2_42_17</name>
    <dbReference type="NCBI Taxonomy" id="1618341"/>
    <lineage>
        <taxon>Bacteria</taxon>
        <taxon>candidate division CPR1</taxon>
    </lineage>
</organism>
<evidence type="ECO:0000259" key="2">
    <source>
        <dbReference type="PROSITE" id="PS50966"/>
    </source>
</evidence>
<feature type="domain" description="SWIM-type" evidence="2">
    <location>
        <begin position="51"/>
        <end position="87"/>
    </location>
</feature>
<dbReference type="Proteomes" id="UP000034875">
    <property type="component" value="Unassembled WGS sequence"/>
</dbReference>
<dbReference type="InterPro" id="IPR007527">
    <property type="entry name" value="Znf_SWIM"/>
</dbReference>
<sequence length="245" mass="27106">MFPHYDLDKIKFSTDGPTFERAVGLVEKGKVTKFKKDFGGFSATVLGTEPYEVSVSSEHHDRGDCTCYVGREDVLCKHMVAVAIYAIRGGKKLTEEDKHQVSQPVSSGKSGELEKAELSEIKKEITVALRYIKAYDGPSRTWFAYQNSLSEGCSRLSKIISELPVGISTAKLLVDLLLRLDEKVSCGGIDDSDGEVGGFMEETVTVLQEYTKLEPKCAEAFETLKNRETCFGWEEPLVKSGKNVV</sequence>
<keyword evidence="1" id="KW-0479">Metal-binding</keyword>
<evidence type="ECO:0000313" key="4">
    <source>
        <dbReference type="Proteomes" id="UP000034875"/>
    </source>
</evidence>
<dbReference type="EMBL" id="LCCZ01000012">
    <property type="protein sequence ID" value="KKS44079.1"/>
    <property type="molecule type" value="Genomic_DNA"/>
</dbReference>
<keyword evidence="1" id="KW-0862">Zinc</keyword>
<dbReference type="PROSITE" id="PS50966">
    <property type="entry name" value="ZF_SWIM"/>
    <property type="match status" value="1"/>
</dbReference>
<evidence type="ECO:0000313" key="3">
    <source>
        <dbReference type="EMBL" id="KKS44079.1"/>
    </source>
</evidence>
<dbReference type="GO" id="GO:0008270">
    <property type="term" value="F:zinc ion binding"/>
    <property type="evidence" value="ECO:0007669"/>
    <property type="project" value="UniProtKB-KW"/>
</dbReference>
<reference evidence="3 4" key="1">
    <citation type="journal article" date="2015" name="Nature">
        <title>rRNA introns, odd ribosomes, and small enigmatic genomes across a large radiation of phyla.</title>
        <authorList>
            <person name="Brown C.T."/>
            <person name="Hug L.A."/>
            <person name="Thomas B.C."/>
            <person name="Sharon I."/>
            <person name="Castelle C.J."/>
            <person name="Singh A."/>
            <person name="Wilkins M.J."/>
            <person name="Williams K.H."/>
            <person name="Banfield J.F."/>
        </authorList>
    </citation>
    <scope>NUCLEOTIDE SEQUENCE [LARGE SCALE GENOMIC DNA]</scope>
</reference>
<protein>
    <recommendedName>
        <fullName evidence="2">SWIM-type domain-containing protein</fullName>
    </recommendedName>
</protein>
<gene>
    <name evidence="3" type="ORF">UV05_C0012G0008</name>
</gene>
<proteinExistence type="predicted"/>
<keyword evidence="1" id="KW-0863">Zinc-finger</keyword>
<evidence type="ECO:0000256" key="1">
    <source>
        <dbReference type="PROSITE-ProRule" id="PRU00325"/>
    </source>
</evidence>